<dbReference type="OrthoDB" id="276721at2759"/>
<proteinExistence type="predicted"/>
<name>A0A433D854_9FUNG</name>
<feature type="region of interest" description="Disordered" evidence="1">
    <location>
        <begin position="65"/>
        <end position="92"/>
    </location>
</feature>
<gene>
    <name evidence="2" type="ORF">BC936DRAFT_146203</name>
</gene>
<reference evidence="2 3" key="1">
    <citation type="journal article" date="2018" name="New Phytol.">
        <title>Phylogenomics of Endogonaceae and evolution of mycorrhizas within Mucoromycota.</title>
        <authorList>
            <person name="Chang Y."/>
            <person name="Desiro A."/>
            <person name="Na H."/>
            <person name="Sandor L."/>
            <person name="Lipzen A."/>
            <person name="Clum A."/>
            <person name="Barry K."/>
            <person name="Grigoriev I.V."/>
            <person name="Martin F.M."/>
            <person name="Stajich J.E."/>
            <person name="Smith M.E."/>
            <person name="Bonito G."/>
            <person name="Spatafora J.W."/>
        </authorList>
    </citation>
    <scope>NUCLEOTIDE SEQUENCE [LARGE SCALE GENOMIC DNA]</scope>
    <source>
        <strain evidence="2 3">GMNB39</strain>
    </source>
</reference>
<feature type="non-terminal residue" evidence="2">
    <location>
        <position position="1"/>
    </location>
</feature>
<sequence length="209" mass="22530">ETPRVNGDLPDRTPGSSRRRPEYTHFPNTQLKEKTVFSGMLHRAPAHPPTSTTPPLNIQYHKGSALDPDPCSPTPPLSSTVGTIANQNNYGGKWTYERPNRDAVVTDARELAASATDVARCIFHERALSPGGFSAKDTSTKREAEKILVGDEFKGRLWASSTHTTGASLWSLLPSVPSSSPSSSRPLNHISLTRSPFSQIGHVGFGGCA</sequence>
<evidence type="ECO:0000313" key="3">
    <source>
        <dbReference type="Proteomes" id="UP000268093"/>
    </source>
</evidence>
<feature type="region of interest" description="Disordered" evidence="1">
    <location>
        <begin position="1"/>
        <end position="29"/>
    </location>
</feature>
<feature type="compositionally biased region" description="Polar residues" evidence="1">
    <location>
        <begin position="77"/>
        <end position="90"/>
    </location>
</feature>
<evidence type="ECO:0000256" key="1">
    <source>
        <dbReference type="SAM" id="MobiDB-lite"/>
    </source>
</evidence>
<accession>A0A433D854</accession>
<comment type="caution">
    <text evidence="2">The sequence shown here is derived from an EMBL/GenBank/DDBJ whole genome shotgun (WGS) entry which is preliminary data.</text>
</comment>
<keyword evidence="3" id="KW-1185">Reference proteome</keyword>
<organism evidence="2 3">
    <name type="scientific">Jimgerdemannia flammicorona</name>
    <dbReference type="NCBI Taxonomy" id="994334"/>
    <lineage>
        <taxon>Eukaryota</taxon>
        <taxon>Fungi</taxon>
        <taxon>Fungi incertae sedis</taxon>
        <taxon>Mucoromycota</taxon>
        <taxon>Mucoromycotina</taxon>
        <taxon>Endogonomycetes</taxon>
        <taxon>Endogonales</taxon>
        <taxon>Endogonaceae</taxon>
        <taxon>Jimgerdemannia</taxon>
    </lineage>
</organism>
<protein>
    <submittedName>
        <fullName evidence="2">Uncharacterized protein</fullName>
    </submittedName>
</protein>
<dbReference type="EMBL" id="RBNI01005036">
    <property type="protein sequence ID" value="RUP47034.1"/>
    <property type="molecule type" value="Genomic_DNA"/>
</dbReference>
<dbReference type="Proteomes" id="UP000268093">
    <property type="component" value="Unassembled WGS sequence"/>
</dbReference>
<dbReference type="AlphaFoldDB" id="A0A433D854"/>
<evidence type="ECO:0000313" key="2">
    <source>
        <dbReference type="EMBL" id="RUP47034.1"/>
    </source>
</evidence>